<keyword evidence="3" id="KW-1185">Reference proteome</keyword>
<feature type="domain" description="ABM" evidence="1">
    <location>
        <begin position="3"/>
        <end position="99"/>
    </location>
</feature>
<organism evidence="2 3">
    <name type="scientific">Wenjunlia vitaminophila</name>
    <name type="common">Streptomyces vitaminophilus</name>
    <dbReference type="NCBI Taxonomy" id="76728"/>
    <lineage>
        <taxon>Bacteria</taxon>
        <taxon>Bacillati</taxon>
        <taxon>Actinomycetota</taxon>
        <taxon>Actinomycetes</taxon>
        <taxon>Kitasatosporales</taxon>
        <taxon>Streptomycetaceae</taxon>
        <taxon>Wenjunlia</taxon>
    </lineage>
</organism>
<dbReference type="AlphaFoldDB" id="A0A0T6LKS9"/>
<dbReference type="Proteomes" id="UP000050867">
    <property type="component" value="Unassembled WGS sequence"/>
</dbReference>
<dbReference type="eggNOG" id="COG1359">
    <property type="taxonomic scope" value="Bacteria"/>
</dbReference>
<protein>
    <submittedName>
        <fullName evidence="2">Globin</fullName>
    </submittedName>
</protein>
<dbReference type="PROSITE" id="PS51725">
    <property type="entry name" value="ABM"/>
    <property type="match status" value="1"/>
</dbReference>
<dbReference type="SUPFAM" id="SSF54909">
    <property type="entry name" value="Dimeric alpha+beta barrel"/>
    <property type="match status" value="1"/>
</dbReference>
<dbReference type="OrthoDB" id="9798157at2"/>
<dbReference type="InterPro" id="IPR011008">
    <property type="entry name" value="Dimeric_a/b-barrel"/>
</dbReference>
<evidence type="ECO:0000313" key="2">
    <source>
        <dbReference type="EMBL" id="KRV46564.1"/>
    </source>
</evidence>
<dbReference type="Pfam" id="PF03992">
    <property type="entry name" value="ABM"/>
    <property type="match status" value="1"/>
</dbReference>
<dbReference type="InterPro" id="IPR007138">
    <property type="entry name" value="ABM_dom"/>
</dbReference>
<reference evidence="2 3" key="1">
    <citation type="submission" date="2015-10" db="EMBL/GenBank/DDBJ databases">
        <title>Draft genome sequence of pyrrolomycin-producing Streptomyces vitaminophilus.</title>
        <authorList>
            <person name="Graham D.E."/>
            <person name="Mahan K.M."/>
            <person name="Klingeman D.M."/>
            <person name="Hettich R.L."/>
            <person name="Parry R.J."/>
        </authorList>
    </citation>
    <scope>NUCLEOTIDE SEQUENCE [LARGE SCALE GENOMIC DNA]</scope>
    <source>
        <strain evidence="2 3">ATCC 31673</strain>
    </source>
</reference>
<proteinExistence type="predicted"/>
<dbReference type="Gene3D" id="3.30.70.100">
    <property type="match status" value="1"/>
</dbReference>
<comment type="caution">
    <text evidence="2">The sequence shown here is derived from an EMBL/GenBank/DDBJ whole genome shotgun (WGS) entry which is preliminary data.</text>
</comment>
<name>A0A0T6LKS9_WENVI</name>
<gene>
    <name evidence="2" type="ORF">AQ490_11830</name>
</gene>
<sequence>MTVEYVRYRIADPERRAEFEKAYAAAAHHLDQAPQCLGYELCHGVEEPDRYVLRIEWTSVTDHERGFRGGPHFPPFLAAIRPYIGDIEEMKHYARTSVVSGGAMARTDRMTP</sequence>
<dbReference type="STRING" id="76728.AQ490_11830"/>
<evidence type="ECO:0000259" key="1">
    <source>
        <dbReference type="PROSITE" id="PS51725"/>
    </source>
</evidence>
<evidence type="ECO:0000313" key="3">
    <source>
        <dbReference type="Proteomes" id="UP000050867"/>
    </source>
</evidence>
<dbReference type="EMBL" id="LLZU01000039">
    <property type="protein sequence ID" value="KRV46564.1"/>
    <property type="molecule type" value="Genomic_DNA"/>
</dbReference>
<dbReference type="RefSeq" id="WP_018385705.1">
    <property type="nucleotide sequence ID" value="NZ_LLZU01000039.1"/>
</dbReference>
<accession>A0A0T6LKS9</accession>